<dbReference type="STRING" id="5353.A0A1Q3ESC5"/>
<comment type="function">
    <text evidence="12">Component of the PAM complex, a complex required for the translocation of transit peptide-containing proteins from the inner membrane into the mitochondrial matrix in an ATP-dependent manner.</text>
</comment>
<evidence type="ECO:0000256" key="2">
    <source>
        <dbReference type="ARBA" id="ARBA00006837"/>
    </source>
</evidence>
<evidence type="ECO:0000256" key="10">
    <source>
        <dbReference type="ARBA" id="ARBA00023128"/>
    </source>
</evidence>
<dbReference type="AlphaFoldDB" id="A0A1Q3ESC5"/>
<comment type="similarity">
    <text evidence="2 12">Belongs to the PAM17 family.</text>
</comment>
<keyword evidence="8 12" id="KW-1133">Transmembrane helix</keyword>
<evidence type="ECO:0000256" key="1">
    <source>
        <dbReference type="ARBA" id="ARBA00004448"/>
    </source>
</evidence>
<reference evidence="14 15" key="1">
    <citation type="submission" date="2016-08" db="EMBL/GenBank/DDBJ databases">
        <authorList>
            <consortium name="Lentinula edodes genome sequencing consortium"/>
            <person name="Sakamoto Y."/>
            <person name="Nakade K."/>
            <person name="Sato S."/>
            <person name="Yoshida Y."/>
            <person name="Miyazaki K."/>
            <person name="Natsume S."/>
            <person name="Konno N."/>
        </authorList>
    </citation>
    <scope>NUCLEOTIDE SEQUENCE [LARGE SCALE GENOMIC DNA]</scope>
    <source>
        <strain evidence="14 15">NBRC 111202</strain>
    </source>
</reference>
<dbReference type="GO" id="GO:0001405">
    <property type="term" value="C:PAM complex, Tim23 associated import motor"/>
    <property type="evidence" value="ECO:0007669"/>
    <property type="project" value="UniProtKB-UniRule"/>
</dbReference>
<evidence type="ECO:0000313" key="14">
    <source>
        <dbReference type="EMBL" id="GAW10100.1"/>
    </source>
</evidence>
<comment type="subunit">
    <text evidence="12">Component of the PAM complex.</text>
</comment>
<keyword evidence="5 12" id="KW-0999">Mitochondrion inner membrane</keyword>
<dbReference type="GO" id="GO:0030150">
    <property type="term" value="P:protein import into mitochondrial matrix"/>
    <property type="evidence" value="ECO:0007669"/>
    <property type="project" value="UniProtKB-UniRule"/>
</dbReference>
<keyword evidence="3 12" id="KW-0813">Transport</keyword>
<evidence type="ECO:0000256" key="7">
    <source>
        <dbReference type="ARBA" id="ARBA00022946"/>
    </source>
</evidence>
<dbReference type="Proteomes" id="UP000188533">
    <property type="component" value="Unassembled WGS sequence"/>
</dbReference>
<reference evidence="14 15" key="2">
    <citation type="submission" date="2017-02" db="EMBL/GenBank/DDBJ databases">
        <title>A genome survey and senescence transcriptome analysis in Lentinula edodes.</title>
        <authorList>
            <person name="Sakamoto Y."/>
            <person name="Nakade K."/>
            <person name="Sato S."/>
            <person name="Yoshida Y."/>
            <person name="Miyazaki K."/>
            <person name="Natsume S."/>
            <person name="Konno N."/>
        </authorList>
    </citation>
    <scope>NUCLEOTIDE SEQUENCE [LARGE SCALE GENOMIC DNA]</scope>
    <source>
        <strain evidence="14 15">NBRC 111202</strain>
    </source>
</reference>
<keyword evidence="6 12" id="KW-0653">Protein transport</keyword>
<evidence type="ECO:0000256" key="3">
    <source>
        <dbReference type="ARBA" id="ARBA00022448"/>
    </source>
</evidence>
<comment type="subcellular location">
    <subcellularLocation>
        <location evidence="1 12">Mitochondrion inner membrane</location>
        <topology evidence="1 12">Multi-pass membrane protein</topology>
    </subcellularLocation>
</comment>
<evidence type="ECO:0000256" key="6">
    <source>
        <dbReference type="ARBA" id="ARBA00022927"/>
    </source>
</evidence>
<feature type="region of interest" description="Disordered" evidence="13">
    <location>
        <begin position="86"/>
        <end position="116"/>
    </location>
</feature>
<evidence type="ECO:0000313" key="15">
    <source>
        <dbReference type="Proteomes" id="UP000188533"/>
    </source>
</evidence>
<sequence>MANQTGECSPAYKYRILLPRSTSTSSIRVVFTQSLRSFNCLATSNASVRAALLQASSASRLSSLSLTSIGGAHILRFKSTKATTKSAQKTSLSSSTSTSSAVNAKSTDSAPTASKAVEHPLSWPEYLTIRRRKRRLQNLAAIPCSVLGLMGGAAYFGSLDTDPLKPIFGIDPFMFYGICTAACMGTGYLVGPTLGAFIWRFLPSSKRYGSLIDKKDKEFYERIAKNRVDVTLQSPTSPVPDYYGEKVGSLHEYRKWLRDQNKYRRKVVFDEAA</sequence>
<evidence type="ECO:0000256" key="9">
    <source>
        <dbReference type="ARBA" id="ARBA00023010"/>
    </source>
</evidence>
<organism evidence="14 15">
    <name type="scientific">Lentinula edodes</name>
    <name type="common">Shiitake mushroom</name>
    <name type="synonym">Lentinus edodes</name>
    <dbReference type="NCBI Taxonomy" id="5353"/>
    <lineage>
        <taxon>Eukaryota</taxon>
        <taxon>Fungi</taxon>
        <taxon>Dikarya</taxon>
        <taxon>Basidiomycota</taxon>
        <taxon>Agaricomycotina</taxon>
        <taxon>Agaricomycetes</taxon>
        <taxon>Agaricomycetidae</taxon>
        <taxon>Agaricales</taxon>
        <taxon>Marasmiineae</taxon>
        <taxon>Omphalotaceae</taxon>
        <taxon>Lentinula</taxon>
    </lineage>
</organism>
<protein>
    <recommendedName>
        <fullName evidence="12">Presequence translocated-associated motor subunit PAM17</fullName>
    </recommendedName>
</protein>
<dbReference type="InterPro" id="IPR013875">
    <property type="entry name" value="Pam17"/>
</dbReference>
<evidence type="ECO:0000256" key="12">
    <source>
        <dbReference type="RuleBase" id="RU367146"/>
    </source>
</evidence>
<evidence type="ECO:0000256" key="13">
    <source>
        <dbReference type="SAM" id="MobiDB-lite"/>
    </source>
</evidence>
<keyword evidence="10 12" id="KW-0496">Mitochondrion</keyword>
<evidence type="ECO:0000256" key="11">
    <source>
        <dbReference type="ARBA" id="ARBA00023136"/>
    </source>
</evidence>
<gene>
    <name evidence="14" type="ORF">LENED_012332</name>
</gene>
<feature type="transmembrane region" description="Helical" evidence="12">
    <location>
        <begin position="139"/>
        <end position="158"/>
    </location>
</feature>
<evidence type="ECO:0000256" key="5">
    <source>
        <dbReference type="ARBA" id="ARBA00022792"/>
    </source>
</evidence>
<keyword evidence="15" id="KW-1185">Reference proteome</keyword>
<dbReference type="Pfam" id="PF08566">
    <property type="entry name" value="Pam17"/>
    <property type="match status" value="1"/>
</dbReference>
<dbReference type="PANTHER" id="PTHR28021:SF1">
    <property type="entry name" value="PRESEQUENCE TRANSLOCATED-ASSOCIATED MOTOR SUBUNIT PAM17, MITOCHONDRIAL"/>
    <property type="match status" value="1"/>
</dbReference>
<accession>A0A1Q3ESC5</accession>
<dbReference type="EMBL" id="BDGU01001563">
    <property type="protein sequence ID" value="GAW10100.1"/>
    <property type="molecule type" value="Genomic_DNA"/>
</dbReference>
<keyword evidence="7" id="KW-0809">Transit peptide</keyword>
<proteinExistence type="inferred from homology"/>
<keyword evidence="9 12" id="KW-0811">Translocation</keyword>
<feature type="compositionally biased region" description="Low complexity" evidence="13">
    <location>
        <begin position="86"/>
        <end position="107"/>
    </location>
</feature>
<keyword evidence="4 12" id="KW-0812">Transmembrane</keyword>
<evidence type="ECO:0000256" key="4">
    <source>
        <dbReference type="ARBA" id="ARBA00022692"/>
    </source>
</evidence>
<feature type="transmembrane region" description="Helical" evidence="12">
    <location>
        <begin position="173"/>
        <end position="199"/>
    </location>
</feature>
<name>A0A1Q3ESC5_LENED</name>
<keyword evidence="11 12" id="KW-0472">Membrane</keyword>
<dbReference type="PANTHER" id="PTHR28021">
    <property type="entry name" value="PRESEQUENCE TRANSLOCATED-ASSOCIATED MOTOR SUBUNIT PAM17, MITOCHONDRIAL"/>
    <property type="match status" value="1"/>
</dbReference>
<comment type="caution">
    <text evidence="14">The sequence shown here is derived from an EMBL/GenBank/DDBJ whole genome shotgun (WGS) entry which is preliminary data.</text>
</comment>
<evidence type="ECO:0000256" key="8">
    <source>
        <dbReference type="ARBA" id="ARBA00022989"/>
    </source>
</evidence>